<comment type="caution">
    <text evidence="3">The sequence shown here is derived from an EMBL/GenBank/DDBJ whole genome shotgun (WGS) entry which is preliminary data.</text>
</comment>
<dbReference type="CDD" id="cd06558">
    <property type="entry name" value="crotonase-like"/>
    <property type="match status" value="1"/>
</dbReference>
<dbReference type="PANTHER" id="PTHR43459">
    <property type="entry name" value="ENOYL-COA HYDRATASE"/>
    <property type="match status" value="1"/>
</dbReference>
<gene>
    <name evidence="3" type="ORF">GCM10010994_58930</name>
</gene>
<keyword evidence="4" id="KW-1185">Reference proteome</keyword>
<evidence type="ECO:0000313" key="4">
    <source>
        <dbReference type="Proteomes" id="UP000637002"/>
    </source>
</evidence>
<evidence type="ECO:0000256" key="1">
    <source>
        <dbReference type="ARBA" id="ARBA00005254"/>
    </source>
</evidence>
<dbReference type="Proteomes" id="UP000637002">
    <property type="component" value="Unassembled WGS sequence"/>
</dbReference>
<dbReference type="RefSeq" id="WP_188612767.1">
    <property type="nucleotide sequence ID" value="NZ_BMGG01000014.1"/>
</dbReference>
<dbReference type="AlphaFoldDB" id="A0A916UXY5"/>
<comment type="similarity">
    <text evidence="1 2">Belongs to the enoyl-CoA hydratase/isomerase family.</text>
</comment>
<dbReference type="SUPFAM" id="SSF52096">
    <property type="entry name" value="ClpP/crotonase"/>
    <property type="match status" value="1"/>
</dbReference>
<organism evidence="3 4">
    <name type="scientific">Chelatococcus reniformis</name>
    <dbReference type="NCBI Taxonomy" id="1494448"/>
    <lineage>
        <taxon>Bacteria</taxon>
        <taxon>Pseudomonadati</taxon>
        <taxon>Pseudomonadota</taxon>
        <taxon>Alphaproteobacteria</taxon>
        <taxon>Hyphomicrobiales</taxon>
        <taxon>Chelatococcaceae</taxon>
        <taxon>Chelatococcus</taxon>
    </lineage>
</organism>
<dbReference type="InterPro" id="IPR014748">
    <property type="entry name" value="Enoyl-CoA_hydra_C"/>
</dbReference>
<name>A0A916UXY5_9HYPH</name>
<dbReference type="PROSITE" id="PS00166">
    <property type="entry name" value="ENOYL_COA_HYDRATASE"/>
    <property type="match status" value="1"/>
</dbReference>
<dbReference type="InterPro" id="IPR029045">
    <property type="entry name" value="ClpP/crotonase-like_dom_sf"/>
</dbReference>
<dbReference type="EMBL" id="BMGG01000014">
    <property type="protein sequence ID" value="GGC93341.1"/>
    <property type="molecule type" value="Genomic_DNA"/>
</dbReference>
<evidence type="ECO:0000256" key="2">
    <source>
        <dbReference type="RuleBase" id="RU003707"/>
    </source>
</evidence>
<accession>A0A916UXY5</accession>
<sequence>MTYQTISIRQDGPVDWLTLNRPDRLNTITGRMVEELCGYFDGLKQDYGVRIVVMRGAGRGFCAGLDIKEHQHGERMDGGGGTLHPGYPLFDIVKLMRDCPQPIVALLHGPVCGGGMGFALAADIRIAGESMRMNDAFVALGRSGCELGVTYFLPRIVGLGIATELMYTGAFIGAARAKEVGLVNKVSADDDMEAAAAEYLEPMLRTAPLGLRMTKQTLNRALRVNDLLAVMDLEWHAQEVCGGGPDFDEAMNAFIEKRSARYTLPDRRTSA</sequence>
<dbReference type="Gene3D" id="3.90.226.10">
    <property type="entry name" value="2-enoyl-CoA Hydratase, Chain A, domain 1"/>
    <property type="match status" value="1"/>
</dbReference>
<reference evidence="3" key="1">
    <citation type="journal article" date="2014" name="Int. J. Syst. Evol. Microbiol.">
        <title>Complete genome sequence of Corynebacterium casei LMG S-19264T (=DSM 44701T), isolated from a smear-ripened cheese.</title>
        <authorList>
            <consortium name="US DOE Joint Genome Institute (JGI-PGF)"/>
            <person name="Walter F."/>
            <person name="Albersmeier A."/>
            <person name="Kalinowski J."/>
            <person name="Ruckert C."/>
        </authorList>
    </citation>
    <scope>NUCLEOTIDE SEQUENCE</scope>
    <source>
        <strain evidence="3">CGMCC 1.12919</strain>
    </source>
</reference>
<dbReference type="InterPro" id="IPR001753">
    <property type="entry name" value="Enoyl-CoA_hydra/iso"/>
</dbReference>
<dbReference type="InterPro" id="IPR018376">
    <property type="entry name" value="Enoyl-CoA_hyd/isom_CS"/>
</dbReference>
<evidence type="ECO:0000313" key="3">
    <source>
        <dbReference type="EMBL" id="GGC93341.1"/>
    </source>
</evidence>
<dbReference type="Gene3D" id="1.10.12.10">
    <property type="entry name" value="Lyase 2-enoyl-coa Hydratase, Chain A, domain 2"/>
    <property type="match status" value="1"/>
</dbReference>
<reference evidence="3" key="2">
    <citation type="submission" date="2020-09" db="EMBL/GenBank/DDBJ databases">
        <authorList>
            <person name="Sun Q."/>
            <person name="Zhou Y."/>
        </authorList>
    </citation>
    <scope>NUCLEOTIDE SEQUENCE</scope>
    <source>
        <strain evidence="3">CGMCC 1.12919</strain>
    </source>
</reference>
<protein>
    <submittedName>
        <fullName evidence="3">Enoyl-CoA hydratase</fullName>
    </submittedName>
</protein>
<dbReference type="Pfam" id="PF00378">
    <property type="entry name" value="ECH_1"/>
    <property type="match status" value="1"/>
</dbReference>
<proteinExistence type="inferred from homology"/>
<dbReference type="GO" id="GO:0003824">
    <property type="term" value="F:catalytic activity"/>
    <property type="evidence" value="ECO:0007669"/>
    <property type="project" value="InterPro"/>
</dbReference>
<dbReference type="PANTHER" id="PTHR43459:SF1">
    <property type="entry name" value="EG:BACN32G11.4 PROTEIN"/>
    <property type="match status" value="1"/>
</dbReference>